<accession>A0A365N588</accession>
<dbReference type="AlphaFoldDB" id="A0A365N588"/>
<evidence type="ECO:0000313" key="1">
    <source>
        <dbReference type="EMBL" id="RBA15971.1"/>
    </source>
</evidence>
<dbReference type="SUPFAM" id="SSF54593">
    <property type="entry name" value="Glyoxalase/Bleomycin resistance protein/Dihydroxybiphenyl dioxygenase"/>
    <property type="match status" value="1"/>
</dbReference>
<evidence type="ECO:0000313" key="2">
    <source>
        <dbReference type="Proteomes" id="UP000251714"/>
    </source>
</evidence>
<dbReference type="EMBL" id="PKMI01000020">
    <property type="protein sequence ID" value="RBA15971.1"/>
    <property type="molecule type" value="Genomic_DNA"/>
</dbReference>
<dbReference type="PANTHER" id="PTHR35006">
    <property type="entry name" value="GLYOXALASE FAMILY PROTEIN (AFU_ORTHOLOGUE AFUA_5G14830)"/>
    <property type="match status" value="1"/>
</dbReference>
<dbReference type="InterPro" id="IPR029068">
    <property type="entry name" value="Glyas_Bleomycin-R_OHBP_Dase"/>
</dbReference>
<reference evidence="1 2" key="1">
    <citation type="submission" date="2017-12" db="EMBL/GenBank/DDBJ databases">
        <title>Genome sequence of the mycotoxigenic crop pathogen Fusarium proliferatum, strain ITEM 2341 from Date Palm.</title>
        <authorList>
            <person name="Almiman B.F."/>
            <person name="Shittu T.A."/>
            <person name="Muthumeenakshi S."/>
            <person name="Baroncelli R."/>
            <person name="Sreenivasaprasada S."/>
        </authorList>
    </citation>
    <scope>NUCLEOTIDE SEQUENCE [LARGE SCALE GENOMIC DNA]</scope>
    <source>
        <strain evidence="1 2">ITEM 2341</strain>
    </source>
</reference>
<gene>
    <name evidence="1" type="ORF">FPRO05_12192</name>
</gene>
<protein>
    <submittedName>
        <fullName evidence="1">Glyoxalase/bleomycin resistance protein/dioxygenase</fullName>
    </submittedName>
</protein>
<keyword evidence="1" id="KW-0223">Dioxygenase</keyword>
<name>A0A365N588_GIBIN</name>
<dbReference type="Gene3D" id="3.10.180.10">
    <property type="entry name" value="2,3-Dihydroxybiphenyl 1,2-Dioxygenase, domain 1"/>
    <property type="match status" value="1"/>
</dbReference>
<keyword evidence="1" id="KW-0560">Oxidoreductase</keyword>
<organism evidence="1 2">
    <name type="scientific">Gibberella intermedia</name>
    <name type="common">Bulb rot disease fungus</name>
    <name type="synonym">Fusarium proliferatum</name>
    <dbReference type="NCBI Taxonomy" id="948311"/>
    <lineage>
        <taxon>Eukaryota</taxon>
        <taxon>Fungi</taxon>
        <taxon>Dikarya</taxon>
        <taxon>Ascomycota</taxon>
        <taxon>Pezizomycotina</taxon>
        <taxon>Sordariomycetes</taxon>
        <taxon>Hypocreomycetidae</taxon>
        <taxon>Hypocreales</taxon>
        <taxon>Nectriaceae</taxon>
        <taxon>Fusarium</taxon>
        <taxon>Fusarium fujikuroi species complex</taxon>
    </lineage>
</organism>
<dbReference type="GO" id="GO:0051213">
    <property type="term" value="F:dioxygenase activity"/>
    <property type="evidence" value="ECO:0007669"/>
    <property type="project" value="UniProtKB-KW"/>
</dbReference>
<dbReference type="PANTHER" id="PTHR35006:SF2">
    <property type="entry name" value="GLYOXALASE FAMILY PROTEIN (AFU_ORTHOLOGUE AFUA_5G14830)"/>
    <property type="match status" value="1"/>
</dbReference>
<dbReference type="Proteomes" id="UP000251714">
    <property type="component" value="Unassembled WGS sequence"/>
</dbReference>
<sequence length="122" mass="13446">MPGHVSIRVSALEKSVQFYLAALGPLSYTEMRFPTVVGLGLASSASPIPDFWLRQYKPGPENGFADKPTPVHISFHVGERRLVDEFHAAGIQAGGLDNGPPGERPWFDGYYVASLQLRTFWT</sequence>
<proteinExistence type="predicted"/>
<comment type="caution">
    <text evidence="1">The sequence shown here is derived from an EMBL/GenBank/DDBJ whole genome shotgun (WGS) entry which is preliminary data.</text>
</comment>